<protein>
    <submittedName>
        <fullName evidence="1">Uncharacterized protein</fullName>
    </submittedName>
</protein>
<comment type="caution">
    <text evidence="1">The sequence shown here is derived from an EMBL/GenBank/DDBJ whole genome shotgun (WGS) entry which is preliminary data.</text>
</comment>
<dbReference type="Proteomes" id="UP000037122">
    <property type="component" value="Unassembled WGS sequence"/>
</dbReference>
<name>A0A0L0NPR9_CANAR</name>
<dbReference type="EMBL" id="LGST01000066">
    <property type="protein sequence ID" value="KND95665.1"/>
    <property type="molecule type" value="Genomic_DNA"/>
</dbReference>
<gene>
    <name evidence="1" type="ORF">QG37_07986</name>
</gene>
<evidence type="ECO:0000313" key="1">
    <source>
        <dbReference type="EMBL" id="KND95665.1"/>
    </source>
</evidence>
<evidence type="ECO:0000313" key="2">
    <source>
        <dbReference type="Proteomes" id="UP000037122"/>
    </source>
</evidence>
<dbReference type="AlphaFoldDB" id="A0A0L0NPR9"/>
<accession>A0A0L0NPR9</accession>
<proteinExistence type="predicted"/>
<sequence length="43" mass="4721">MGEDGQDFGFIFLWFVGDLMSWKLKQVEKCVCGVSGVSGGEFS</sequence>
<reference evidence="2" key="1">
    <citation type="journal article" date="2015" name="BMC Genomics">
        <title>Draft genome of a commonly misdiagnosed multidrug resistant pathogen Candida auris.</title>
        <authorList>
            <person name="Chatterjee S."/>
            <person name="Alampalli S.V."/>
            <person name="Nageshan R.K."/>
            <person name="Chettiar S.T."/>
            <person name="Joshi S."/>
            <person name="Tatu U.S."/>
        </authorList>
    </citation>
    <scope>NUCLEOTIDE SEQUENCE [LARGE SCALE GENOMIC DNA]</scope>
    <source>
        <strain evidence="2">6684</strain>
    </source>
</reference>
<organism evidence="1 2">
    <name type="scientific">Candidozyma auris</name>
    <name type="common">Yeast</name>
    <name type="synonym">Candida auris</name>
    <dbReference type="NCBI Taxonomy" id="498019"/>
    <lineage>
        <taxon>Eukaryota</taxon>
        <taxon>Fungi</taxon>
        <taxon>Dikarya</taxon>
        <taxon>Ascomycota</taxon>
        <taxon>Saccharomycotina</taxon>
        <taxon>Pichiomycetes</taxon>
        <taxon>Metschnikowiaceae</taxon>
        <taxon>Candidozyma</taxon>
    </lineage>
</organism>